<accession>A0A6M8B528</accession>
<evidence type="ECO:0000313" key="2">
    <source>
        <dbReference type="Proteomes" id="UP000505210"/>
    </source>
</evidence>
<dbReference type="KEGG" id="theu:HPC62_09470"/>
<dbReference type="Pfam" id="PF20065">
    <property type="entry name" value="DUF6464"/>
    <property type="match status" value="1"/>
</dbReference>
<dbReference type="AlphaFoldDB" id="A0A6M8B528"/>
<proteinExistence type="predicted"/>
<evidence type="ECO:0000313" key="1">
    <source>
        <dbReference type="EMBL" id="QKD82379.1"/>
    </source>
</evidence>
<reference evidence="1 2" key="1">
    <citation type="submission" date="2020-05" db="EMBL/GenBank/DDBJ databases">
        <title>Complete genome sequence of of a novel Thermoleptolyngbya strain isolated from hot springs of Ganzi, Sichuan China.</title>
        <authorList>
            <person name="Tang J."/>
            <person name="Daroch M."/>
            <person name="Li L."/>
            <person name="Waleron K."/>
            <person name="Waleron M."/>
            <person name="Waleron M."/>
        </authorList>
    </citation>
    <scope>NUCLEOTIDE SEQUENCE [LARGE SCALE GENOMIC DNA]</scope>
    <source>
        <strain evidence="1 2">PKUAC-SCTA183</strain>
    </source>
</reference>
<organism evidence="1 2">
    <name type="scientific">Thermoleptolyngbya sichuanensis A183</name>
    <dbReference type="NCBI Taxonomy" id="2737172"/>
    <lineage>
        <taxon>Bacteria</taxon>
        <taxon>Bacillati</taxon>
        <taxon>Cyanobacteriota</taxon>
        <taxon>Cyanophyceae</taxon>
        <taxon>Oculatellales</taxon>
        <taxon>Oculatellaceae</taxon>
        <taxon>Thermoleptolyngbya</taxon>
        <taxon>Thermoleptolyngbya sichuanensis</taxon>
    </lineage>
</organism>
<sequence>MMVALLILMIGLTPSLVSLWIMRQADAQAQERLRHALEAIAHRGLPSLQPTPDLRYIEGIGLLIGDFTCRYNARSRYLRCAINPSGPCEGCRQYDPVIPDESVMLDS</sequence>
<name>A0A6M8B528_9CYAN</name>
<protein>
    <submittedName>
        <fullName evidence="1">Uncharacterized protein</fullName>
    </submittedName>
</protein>
<dbReference type="EMBL" id="CP053661">
    <property type="protein sequence ID" value="QKD82379.1"/>
    <property type="molecule type" value="Genomic_DNA"/>
</dbReference>
<dbReference type="InterPro" id="IPR045589">
    <property type="entry name" value="DUF6464"/>
</dbReference>
<keyword evidence="2" id="KW-1185">Reference proteome</keyword>
<gene>
    <name evidence="1" type="ORF">HPC62_09470</name>
</gene>
<dbReference type="Proteomes" id="UP000505210">
    <property type="component" value="Chromosome"/>
</dbReference>